<dbReference type="RefSeq" id="WP_085865258.1">
    <property type="nucleotide sequence ID" value="NZ_FWFT01000005.1"/>
</dbReference>
<dbReference type="EMBL" id="FWFT01000005">
    <property type="protein sequence ID" value="SLN54712.1"/>
    <property type="molecule type" value="Genomic_DNA"/>
</dbReference>
<evidence type="ECO:0000313" key="4">
    <source>
        <dbReference type="EMBL" id="SLN54712.1"/>
    </source>
</evidence>
<gene>
    <name evidence="4" type="ORF">PSJ8397_02864</name>
</gene>
<feature type="repeat" description="ANK" evidence="3">
    <location>
        <begin position="216"/>
        <end position="249"/>
    </location>
</feature>
<evidence type="ECO:0000256" key="3">
    <source>
        <dbReference type="PROSITE-ProRule" id="PRU00023"/>
    </source>
</evidence>
<sequence length="444" mass="47421">MSDTPSHLDHALQHLNKALHFGCLEDVHQLLKATPDLAHGHFGLLCALYDVDAVRKTLSQDPRAAITPAGPWLPFIHLCKSPLWRESAERLDQMTAIAQLLVDHGADVNAPSFDEGAALSPLYWALGHAGNLPLAEWLLDHGATPDDNESLYHATELGHAQGVALLLKYGATVDGTNALPRAMDFDDVDMVTLLIEAGADLSAGTDAWQSGTGMQSGVPVLHQAARRMNSAPVLDVLLAHGADPNATWQGHSVFAFASVFGNHTLVEKLTDRGISADLTPDEAMLAAAALGHVPDGFINPDTLPEAYRNILREIVHLPGKTDHVKALIAIGLEWDRPDAEGLTPVQVAGWSGLPDVMGYFLSLKPDLSHINGYGGTLFSTILHGADMNPTRAKGDYIGCLQLALDHGVALPRKGIEASGDPAIRAFLREWAAARPGQVVEDGIV</sequence>
<evidence type="ECO:0000256" key="1">
    <source>
        <dbReference type="ARBA" id="ARBA00022737"/>
    </source>
</evidence>
<dbReference type="Pfam" id="PF00023">
    <property type="entry name" value="Ank"/>
    <property type="match status" value="1"/>
</dbReference>
<keyword evidence="1" id="KW-0677">Repeat</keyword>
<dbReference type="InterPro" id="IPR036770">
    <property type="entry name" value="Ankyrin_rpt-contain_sf"/>
</dbReference>
<dbReference type="Gene3D" id="1.25.40.20">
    <property type="entry name" value="Ankyrin repeat-containing domain"/>
    <property type="match status" value="3"/>
</dbReference>
<keyword evidence="2 3" id="KW-0040">ANK repeat</keyword>
<protein>
    <submittedName>
        <fullName evidence="4">Ankyrin repeats (3 copies)</fullName>
    </submittedName>
</protein>
<dbReference type="OrthoDB" id="928522at2"/>
<reference evidence="4 5" key="1">
    <citation type="submission" date="2017-03" db="EMBL/GenBank/DDBJ databases">
        <authorList>
            <person name="Afonso C.L."/>
            <person name="Miller P.J."/>
            <person name="Scott M.A."/>
            <person name="Spackman E."/>
            <person name="Goraichik I."/>
            <person name="Dimitrov K.M."/>
            <person name="Suarez D.L."/>
            <person name="Swayne D.E."/>
        </authorList>
    </citation>
    <scope>NUCLEOTIDE SEQUENCE [LARGE SCALE GENOMIC DNA]</scope>
    <source>
        <strain evidence="4 5">CECT 8397</strain>
    </source>
</reference>
<accession>A0A1Y5T366</accession>
<dbReference type="PANTHER" id="PTHR24198">
    <property type="entry name" value="ANKYRIN REPEAT AND PROTEIN KINASE DOMAIN-CONTAINING PROTEIN"/>
    <property type="match status" value="1"/>
</dbReference>
<dbReference type="SUPFAM" id="SSF48403">
    <property type="entry name" value="Ankyrin repeat"/>
    <property type="match status" value="1"/>
</dbReference>
<dbReference type="InterPro" id="IPR002110">
    <property type="entry name" value="Ankyrin_rpt"/>
</dbReference>
<evidence type="ECO:0000256" key="2">
    <source>
        <dbReference type="ARBA" id="ARBA00023043"/>
    </source>
</evidence>
<dbReference type="PROSITE" id="PS50297">
    <property type="entry name" value="ANK_REP_REGION"/>
    <property type="match status" value="2"/>
</dbReference>
<dbReference type="SMART" id="SM00248">
    <property type="entry name" value="ANK"/>
    <property type="match status" value="6"/>
</dbReference>
<organism evidence="4 5">
    <name type="scientific">Pseudooctadecabacter jejudonensis</name>
    <dbReference type="NCBI Taxonomy" id="1391910"/>
    <lineage>
        <taxon>Bacteria</taxon>
        <taxon>Pseudomonadati</taxon>
        <taxon>Pseudomonadota</taxon>
        <taxon>Alphaproteobacteria</taxon>
        <taxon>Rhodobacterales</taxon>
        <taxon>Paracoccaceae</taxon>
        <taxon>Pseudooctadecabacter</taxon>
    </lineage>
</organism>
<dbReference type="PROSITE" id="PS50088">
    <property type="entry name" value="ANK_REPEAT"/>
    <property type="match status" value="2"/>
</dbReference>
<evidence type="ECO:0000313" key="5">
    <source>
        <dbReference type="Proteomes" id="UP000193623"/>
    </source>
</evidence>
<feature type="repeat" description="ANK" evidence="3">
    <location>
        <begin position="174"/>
        <end position="206"/>
    </location>
</feature>
<dbReference type="Proteomes" id="UP000193623">
    <property type="component" value="Unassembled WGS sequence"/>
</dbReference>
<name>A0A1Y5T366_9RHOB</name>
<dbReference type="Pfam" id="PF12796">
    <property type="entry name" value="Ank_2"/>
    <property type="match status" value="1"/>
</dbReference>
<dbReference type="AlphaFoldDB" id="A0A1Y5T366"/>
<proteinExistence type="predicted"/>
<keyword evidence="5" id="KW-1185">Reference proteome</keyword>
<dbReference type="PANTHER" id="PTHR24198:SF165">
    <property type="entry name" value="ANKYRIN REPEAT-CONTAINING PROTEIN-RELATED"/>
    <property type="match status" value="1"/>
</dbReference>